<comment type="caution">
    <text evidence="2">The sequence shown here is derived from an EMBL/GenBank/DDBJ whole genome shotgun (WGS) entry which is preliminary data.</text>
</comment>
<evidence type="ECO:0000313" key="2">
    <source>
        <dbReference type="EMBL" id="EOS56026.1"/>
    </source>
</evidence>
<dbReference type="GeneID" id="303116020"/>
<feature type="region of interest" description="Disordered" evidence="1">
    <location>
        <begin position="1"/>
        <end position="44"/>
    </location>
</feature>
<evidence type="ECO:0008006" key="4">
    <source>
        <dbReference type="Google" id="ProtNLM"/>
    </source>
</evidence>
<name>R9LCA2_9BACL</name>
<reference evidence="2 3" key="1">
    <citation type="submission" date="2013-04" db="EMBL/GenBank/DDBJ databases">
        <title>The Genome Sequence of Paenibacillus barengoltzii G22.</title>
        <authorList>
            <consortium name="The Broad Institute Genomics Platform"/>
            <consortium name="The Broad Institute Genome Sequencing Center for Infectious Disease"/>
            <person name="Earl A."/>
            <person name="Xavier R."/>
            <person name="Elson C."/>
            <person name="Duck W."/>
            <person name="Walker B."/>
            <person name="Young S."/>
            <person name="Zeng Q."/>
            <person name="Gargeya S."/>
            <person name="Fitzgerald M."/>
            <person name="Haas B."/>
            <person name="Abouelleil A."/>
            <person name="Allen A.W."/>
            <person name="Alvarado L."/>
            <person name="Arachchi H.M."/>
            <person name="Berlin A.M."/>
            <person name="Chapman S.B."/>
            <person name="Gainer-Dewar J."/>
            <person name="Goldberg J."/>
            <person name="Griggs A."/>
            <person name="Gujja S."/>
            <person name="Hansen M."/>
            <person name="Howarth C."/>
            <person name="Imamovic A."/>
            <person name="Ireland A."/>
            <person name="Larimer J."/>
            <person name="McCowan C."/>
            <person name="Murphy C."/>
            <person name="Pearson M."/>
            <person name="Poon T.W."/>
            <person name="Priest M."/>
            <person name="Roberts A."/>
            <person name="Saif S."/>
            <person name="Shea T."/>
            <person name="Sisk P."/>
            <person name="Sykes S."/>
            <person name="Wortman J."/>
            <person name="Nusbaum C."/>
            <person name="Birren B."/>
        </authorList>
    </citation>
    <scope>NUCLEOTIDE SEQUENCE [LARGE SCALE GENOMIC DNA]</scope>
    <source>
        <strain evidence="2 3">G22</strain>
    </source>
</reference>
<dbReference type="Proteomes" id="UP000019598">
    <property type="component" value="Unassembled WGS sequence"/>
</dbReference>
<gene>
    <name evidence="2" type="ORF">C812_02381</name>
</gene>
<proteinExistence type="predicted"/>
<accession>R9LCA2</accession>
<dbReference type="HOGENOM" id="CLU_2054651_0_0_9"/>
<dbReference type="AlphaFoldDB" id="R9LCA2"/>
<dbReference type="PATRIC" id="fig|1235795.3.peg.2345"/>
<dbReference type="RefSeq" id="WP_016312848.1">
    <property type="nucleotide sequence ID" value="NZ_KE159653.1"/>
</dbReference>
<protein>
    <recommendedName>
        <fullName evidence="4">DNA polymerase III subunit alpha</fullName>
    </recommendedName>
</protein>
<evidence type="ECO:0000313" key="3">
    <source>
        <dbReference type="Proteomes" id="UP000019598"/>
    </source>
</evidence>
<feature type="compositionally biased region" description="Low complexity" evidence="1">
    <location>
        <begin position="1"/>
        <end position="37"/>
    </location>
</feature>
<organism evidence="2 3">
    <name type="scientific">Paenibacillus barengoltzii G22</name>
    <dbReference type="NCBI Taxonomy" id="1235795"/>
    <lineage>
        <taxon>Bacteria</taxon>
        <taxon>Bacillati</taxon>
        <taxon>Bacillota</taxon>
        <taxon>Bacilli</taxon>
        <taxon>Bacillales</taxon>
        <taxon>Paenibacillaceae</taxon>
        <taxon>Paenibacillus</taxon>
    </lineage>
</organism>
<feature type="non-terminal residue" evidence="2">
    <location>
        <position position="1"/>
    </location>
</feature>
<sequence length="119" mass="12228">AGAAGGLRPAGAPGAGAAARPAVPAAAAGAAPAPGARRGQEKTPAQRVFIKITAAAENARLLERLKLLLEQHPGPIATVLFYESTGKLLALTERYSIKPSPALIREMEQMLGPDTVKIK</sequence>
<dbReference type="EMBL" id="ASSZ01000021">
    <property type="protein sequence ID" value="EOS56026.1"/>
    <property type="molecule type" value="Genomic_DNA"/>
</dbReference>
<evidence type="ECO:0000256" key="1">
    <source>
        <dbReference type="SAM" id="MobiDB-lite"/>
    </source>
</evidence>
<dbReference type="STRING" id="1235795.C812_02381"/>